<organism evidence="1">
    <name type="scientific">Clastoptera arizonana</name>
    <name type="common">Arizona spittle bug</name>
    <dbReference type="NCBI Taxonomy" id="38151"/>
    <lineage>
        <taxon>Eukaryota</taxon>
        <taxon>Metazoa</taxon>
        <taxon>Ecdysozoa</taxon>
        <taxon>Arthropoda</taxon>
        <taxon>Hexapoda</taxon>
        <taxon>Insecta</taxon>
        <taxon>Pterygota</taxon>
        <taxon>Neoptera</taxon>
        <taxon>Paraneoptera</taxon>
        <taxon>Hemiptera</taxon>
        <taxon>Auchenorrhyncha</taxon>
        <taxon>Cercopoidea</taxon>
        <taxon>Clastopteridae</taxon>
        <taxon>Clastoptera</taxon>
    </lineage>
</organism>
<accession>A0A1B6D932</accession>
<protein>
    <submittedName>
        <fullName evidence="1">Uncharacterized protein</fullName>
    </submittedName>
</protein>
<sequence length="252" mass="28473">MSCCGAPKGRRCGCCDESYQMLADEKRKRNAPNPCIDICQRRHTSRSSLEKRQPKLRPKGLPQVTLDGKLVPSKIEYYEEHPFPEYMPKTNPCGCPPDCGEKKEVVKTKTNPCGCPLDCGKKKEVLISTQCLDGQVARPGKIPARHDRYIYIPPPPDYRQDMDPSFHCYGATMAAKRNGEAADCYRKLGGPRSKQDYCTDSKFVPPEPLASDTWTNDPPGQCSYPRYCLADCFDHCPERDWFNSRPTKDPLS</sequence>
<dbReference type="EMBL" id="GEDC01015100">
    <property type="protein sequence ID" value="JAS22198.1"/>
    <property type="molecule type" value="Transcribed_RNA"/>
</dbReference>
<dbReference type="AlphaFoldDB" id="A0A1B6D932"/>
<name>A0A1B6D932_9HEMI</name>
<reference evidence="1" key="1">
    <citation type="submission" date="2015-12" db="EMBL/GenBank/DDBJ databases">
        <title>De novo transcriptome assembly of four potential Pierce s Disease insect vectors from Arizona vineyards.</title>
        <authorList>
            <person name="Tassone E.E."/>
        </authorList>
    </citation>
    <scope>NUCLEOTIDE SEQUENCE</scope>
</reference>
<evidence type="ECO:0000313" key="1">
    <source>
        <dbReference type="EMBL" id="JAS22198.1"/>
    </source>
</evidence>
<proteinExistence type="predicted"/>
<gene>
    <name evidence="1" type="ORF">g.21014</name>
</gene>